<feature type="compositionally biased region" description="Polar residues" evidence="8">
    <location>
        <begin position="759"/>
        <end position="769"/>
    </location>
</feature>
<feature type="transmembrane region" description="Helical" evidence="9">
    <location>
        <begin position="654"/>
        <end position="675"/>
    </location>
</feature>
<evidence type="ECO:0000256" key="6">
    <source>
        <dbReference type="ARBA" id="ARBA00023136"/>
    </source>
</evidence>
<evidence type="ECO:0000313" key="13">
    <source>
        <dbReference type="Proteomes" id="UP000822476"/>
    </source>
</evidence>
<dbReference type="GO" id="GO:0030425">
    <property type="term" value="C:dendrite"/>
    <property type="evidence" value="ECO:0007669"/>
    <property type="project" value="TreeGrafter"/>
</dbReference>
<evidence type="ECO:0000256" key="7">
    <source>
        <dbReference type="ARBA" id="ARBA00023170"/>
    </source>
</evidence>
<dbReference type="GO" id="GO:0005005">
    <property type="term" value="F:transmembrane-ephrin receptor activity"/>
    <property type="evidence" value="ECO:0007669"/>
    <property type="project" value="TreeGrafter"/>
</dbReference>
<dbReference type="GO" id="GO:0005524">
    <property type="term" value="F:ATP binding"/>
    <property type="evidence" value="ECO:0007669"/>
    <property type="project" value="UniProtKB-KW"/>
</dbReference>
<dbReference type="SUPFAM" id="SSF49785">
    <property type="entry name" value="Galactose-binding domain-like"/>
    <property type="match status" value="1"/>
</dbReference>
<evidence type="ECO:0000256" key="5">
    <source>
        <dbReference type="ARBA" id="ARBA00022989"/>
    </source>
</evidence>
<dbReference type="Gene3D" id="2.60.40.1770">
    <property type="entry name" value="ephrin a2 ectodomain"/>
    <property type="match status" value="1"/>
</dbReference>
<dbReference type="InterPro" id="IPR001090">
    <property type="entry name" value="Ephrin_rcpt_lig-bd_dom"/>
</dbReference>
<dbReference type="InterPro" id="IPR013783">
    <property type="entry name" value="Ig-like_fold"/>
</dbReference>
<evidence type="ECO:0000256" key="2">
    <source>
        <dbReference type="ARBA" id="ARBA00022692"/>
    </source>
</evidence>
<dbReference type="AlphaFoldDB" id="A0A8S9Z3X9"/>
<comment type="subcellular location">
    <subcellularLocation>
        <location evidence="1">Membrane</location>
        <topology evidence="1">Single-pass membrane protein</topology>
    </subcellularLocation>
</comment>
<dbReference type="EMBL" id="JTDE01000144">
    <property type="protein sequence ID" value="KAF7262179.1"/>
    <property type="molecule type" value="Genomic_DNA"/>
</dbReference>
<evidence type="ECO:0000256" key="4">
    <source>
        <dbReference type="ARBA" id="ARBA00022840"/>
    </source>
</evidence>
<keyword evidence="3" id="KW-0547">Nucleotide-binding</keyword>
<name>A0A8S9Z3X9_9TREM</name>
<gene>
    <name evidence="12" type="ORF">EG68_00514</name>
</gene>
<keyword evidence="7" id="KW-0675">Receptor</keyword>
<dbReference type="PANTHER" id="PTHR46877:SF14">
    <property type="entry name" value="RECEPTOR PROTEIN-TYROSINE KINASE"/>
    <property type="match status" value="1"/>
</dbReference>
<dbReference type="InterPro" id="IPR003961">
    <property type="entry name" value="FN3_dom"/>
</dbReference>
<dbReference type="InterPro" id="IPR008979">
    <property type="entry name" value="Galactose-bd-like_sf"/>
</dbReference>
<evidence type="ECO:0000259" key="11">
    <source>
        <dbReference type="PROSITE" id="PS51550"/>
    </source>
</evidence>
<dbReference type="SUPFAM" id="SSF49265">
    <property type="entry name" value="Fibronectin type III"/>
    <property type="match status" value="1"/>
</dbReference>
<dbReference type="Pfam" id="PF01404">
    <property type="entry name" value="Ephrin_lbd"/>
    <property type="match status" value="1"/>
</dbReference>
<comment type="caution">
    <text evidence="12">The sequence shown here is derived from an EMBL/GenBank/DDBJ whole genome shotgun (WGS) entry which is preliminary data.</text>
</comment>
<dbReference type="OrthoDB" id="4062651at2759"/>
<feature type="domain" description="Fibronectin type-III" evidence="10">
    <location>
        <begin position="356"/>
        <end position="463"/>
    </location>
</feature>
<keyword evidence="13" id="KW-1185">Reference proteome</keyword>
<accession>A0A8S9Z3X9</accession>
<protein>
    <submittedName>
        <fullName evidence="12">Uncharacterized protein</fullName>
    </submittedName>
</protein>
<feature type="compositionally biased region" description="Basic and acidic residues" evidence="8">
    <location>
        <begin position="775"/>
        <end position="787"/>
    </location>
</feature>
<evidence type="ECO:0000256" key="3">
    <source>
        <dbReference type="ARBA" id="ARBA00022741"/>
    </source>
</evidence>
<dbReference type="PROSITE" id="PS50853">
    <property type="entry name" value="FN3"/>
    <property type="match status" value="1"/>
</dbReference>
<sequence>MLQRKVYGVCQVLRAENNNWLIGPLLSSREAHTVIIQLIFTMRSCREHPDPDVLLHCQEHLELHVFQSDGQVSEENLMEPDGLSSFRLVANLTLKEMTWSNSYNVTAVSPGSNTAAASSNAFDSQTNPGTELAEERVARYTNRMLSAGSHLALAIRDRGSCSTLRRIRLTYLACPRIQTHFIQFPRTVTLDSGHPTVVQAQCIPGSAMKTSGMELPKLVCLPDGRWYHSSTMTNYSVVPSHVSHENGIFLNVSKCLCMPGFGFAVDAVSRELMCKECTNNEYKVNWGPVPCRACPKNSHKEIKDQKSSSLLSNFPVVTMTSPSMPGVKETVTGCQCLTGYFRHPELDTEDTPCTTLPSKPRTLNVNITDPARIELWWLVPIETGGRADLWYVVQCLENSNVSCASQATFVPPAPTRMTSTVLIGLTLGKTYLISVIASNELTELFTEETWSNSTSSTLVSLPEAVNITVHNLSLESVDADQVNSSVSSVGVGESQTDPNEAIKKSTYVRLKWGAPKVSSQWDRQLQANRLQHRTGRFPSVVEYQVYVWMNPVSGTHRHPDSNQRPILIHFLSDNLIFLTDLPRRAVFTVWVRPRMTFGWGRFAKSTFDYPGTVALHRATSSKLMSDADGTHIASDTVLENSGTDEGSVQNKTKFIWLAIFFAVAGCLLFCLLILVKSRRILHGIHFLGRNTSEQVEDSASLKGKHEVQLPEPVDQEKLIAELQQQEEEQLSSPSSSAENVEEGTQGNRELQAVKEATARESSQNDSQPLNLVKLTSDKTSKELEPSRIKIKSTIGEG</sequence>
<dbReference type="PROSITE" id="PS51550">
    <property type="entry name" value="EPH_LBD"/>
    <property type="match status" value="1"/>
</dbReference>
<keyword evidence="6 9" id="KW-0472">Membrane</keyword>
<dbReference type="Proteomes" id="UP000822476">
    <property type="component" value="Unassembled WGS sequence"/>
</dbReference>
<evidence type="ECO:0000256" key="9">
    <source>
        <dbReference type="SAM" id="Phobius"/>
    </source>
</evidence>
<reference evidence="12" key="1">
    <citation type="submission" date="2019-07" db="EMBL/GenBank/DDBJ databases">
        <title>Annotation for the trematode Paragonimus miyazaki's.</title>
        <authorList>
            <person name="Choi Y.-J."/>
        </authorList>
    </citation>
    <scope>NUCLEOTIDE SEQUENCE</scope>
    <source>
        <strain evidence="12">Japan</strain>
    </source>
</reference>
<keyword evidence="4" id="KW-0067">ATP-binding</keyword>
<dbReference type="PANTHER" id="PTHR46877">
    <property type="entry name" value="EPH RECEPTOR A5"/>
    <property type="match status" value="1"/>
</dbReference>
<dbReference type="CDD" id="cd00063">
    <property type="entry name" value="FN3"/>
    <property type="match status" value="1"/>
</dbReference>
<organism evidence="12 13">
    <name type="scientific">Paragonimus skrjabini miyazakii</name>
    <dbReference type="NCBI Taxonomy" id="59628"/>
    <lineage>
        <taxon>Eukaryota</taxon>
        <taxon>Metazoa</taxon>
        <taxon>Spiralia</taxon>
        <taxon>Lophotrochozoa</taxon>
        <taxon>Platyhelminthes</taxon>
        <taxon>Trematoda</taxon>
        <taxon>Digenea</taxon>
        <taxon>Plagiorchiida</taxon>
        <taxon>Troglotremata</taxon>
        <taxon>Troglotrematidae</taxon>
        <taxon>Paragonimus</taxon>
    </lineage>
</organism>
<dbReference type="InterPro" id="IPR036116">
    <property type="entry name" value="FN3_sf"/>
</dbReference>
<keyword evidence="5 9" id="KW-1133">Transmembrane helix</keyword>
<evidence type="ECO:0000313" key="12">
    <source>
        <dbReference type="EMBL" id="KAF7262179.1"/>
    </source>
</evidence>
<dbReference type="Gene3D" id="2.10.50.10">
    <property type="entry name" value="Tumor Necrosis Factor Receptor, subunit A, domain 2"/>
    <property type="match status" value="1"/>
</dbReference>
<proteinExistence type="predicted"/>
<evidence type="ECO:0000259" key="10">
    <source>
        <dbReference type="PROSITE" id="PS50853"/>
    </source>
</evidence>
<dbReference type="Gene3D" id="2.60.40.10">
    <property type="entry name" value="Immunoglobulins"/>
    <property type="match status" value="1"/>
</dbReference>
<feature type="region of interest" description="Disordered" evidence="8">
    <location>
        <begin position="724"/>
        <end position="797"/>
    </location>
</feature>
<evidence type="ECO:0000256" key="1">
    <source>
        <dbReference type="ARBA" id="ARBA00004167"/>
    </source>
</evidence>
<dbReference type="GO" id="GO:0007411">
    <property type="term" value="P:axon guidance"/>
    <property type="evidence" value="ECO:0007669"/>
    <property type="project" value="TreeGrafter"/>
</dbReference>
<evidence type="ECO:0000256" key="8">
    <source>
        <dbReference type="SAM" id="MobiDB-lite"/>
    </source>
</evidence>
<dbReference type="InterPro" id="IPR050449">
    <property type="entry name" value="Ephrin_rcpt_TKs"/>
</dbReference>
<feature type="domain" description="Eph LBD" evidence="11">
    <location>
        <begin position="1"/>
        <end position="179"/>
    </location>
</feature>
<keyword evidence="2 9" id="KW-0812">Transmembrane</keyword>
<dbReference type="Gene3D" id="2.60.120.260">
    <property type="entry name" value="Galactose-binding domain-like"/>
    <property type="match status" value="1"/>
</dbReference>
<dbReference type="GO" id="GO:0005886">
    <property type="term" value="C:plasma membrane"/>
    <property type="evidence" value="ECO:0007669"/>
    <property type="project" value="TreeGrafter"/>
</dbReference>